<name>W7IXJ9_9PSEU</name>
<comment type="caution">
    <text evidence="1">The sequence shown here is derived from an EMBL/GenBank/DDBJ whole genome shotgun (WGS) entry which is preliminary data.</text>
</comment>
<evidence type="ECO:0000313" key="2">
    <source>
        <dbReference type="Proteomes" id="UP000019277"/>
    </source>
</evidence>
<evidence type="ECO:0000313" key="1">
    <source>
        <dbReference type="EMBL" id="EWC61552.1"/>
    </source>
</evidence>
<accession>A0A8E3BDD6</accession>
<organism evidence="1 2">
    <name type="scientific">Actinokineospora spheciospongiae</name>
    <dbReference type="NCBI Taxonomy" id="909613"/>
    <lineage>
        <taxon>Bacteria</taxon>
        <taxon>Bacillati</taxon>
        <taxon>Actinomycetota</taxon>
        <taxon>Actinomycetes</taxon>
        <taxon>Pseudonocardiales</taxon>
        <taxon>Pseudonocardiaceae</taxon>
        <taxon>Actinokineospora</taxon>
    </lineage>
</organism>
<protein>
    <recommendedName>
        <fullName evidence="3">Oxidoreductase</fullName>
    </recommendedName>
</protein>
<reference evidence="1 2" key="1">
    <citation type="journal article" date="2014" name="Genome Announc.">
        <title>Draft Genome Sequence of the Antitrypanosomally Active Sponge-Associated Bacterium Actinokineospora sp. Strain EG49.</title>
        <authorList>
            <person name="Harjes J."/>
            <person name="Ryu T."/>
            <person name="Abdelmohsen U.R."/>
            <person name="Moitinho-Silva L."/>
            <person name="Horn H."/>
            <person name="Ravasi T."/>
            <person name="Hentschel U."/>
        </authorList>
    </citation>
    <scope>NUCLEOTIDE SEQUENCE [LARGE SCALE GENOMIC DNA]</scope>
    <source>
        <strain evidence="1 2">EG49</strain>
    </source>
</reference>
<sequence length="333" mass="35236">MLGTLVVGLGRAGGGLHLPVLRRLGHGSGRALGRPPIVVVDPGVVVPVAPDLLVATNLAHAAALVDPERTAVHLCTPPNARLRPLTELADLGFRRIVVEKPLAVDEVELAAILRLRAAADLDLVPVAQWRCSELTRRVRAVLRGGELGAPRSIVFTQSKPRFGRTVSGDEHPSAFDVEVPHSLAVALRLAGPAAVTAAGLTDMLLGDAVFSGLGGAWLRLRHDSGVRTEIRTDLTAPVRERRITVELEHGTLVGHYPVSAADEYSQLVVRTRGTQSHSVFRDDSLTAFIARAHQHFEGTNPMLDEPATGAAVVTLLAGAKRLAAGRVPVGAAR</sequence>
<dbReference type="InterPro" id="IPR036291">
    <property type="entry name" value="NAD(P)-bd_dom_sf"/>
</dbReference>
<dbReference type="RefSeq" id="WP_035283144.1">
    <property type="nucleotide sequence ID" value="NZ_AYXG01000106.1"/>
</dbReference>
<dbReference type="SUPFAM" id="SSF51735">
    <property type="entry name" value="NAD(P)-binding Rossmann-fold domains"/>
    <property type="match status" value="1"/>
</dbReference>
<dbReference type="Gene3D" id="3.40.50.720">
    <property type="entry name" value="NAD(P)-binding Rossmann-like Domain"/>
    <property type="match status" value="1"/>
</dbReference>
<dbReference type="EMBL" id="AYXG01000106">
    <property type="protein sequence ID" value="EWC61552.1"/>
    <property type="molecule type" value="Genomic_DNA"/>
</dbReference>
<gene>
    <name evidence="1" type="ORF">UO65_3155</name>
</gene>
<dbReference type="AlphaFoldDB" id="W7IXJ9"/>
<dbReference type="Gene3D" id="3.30.360.10">
    <property type="entry name" value="Dihydrodipicolinate Reductase, domain 2"/>
    <property type="match status" value="1"/>
</dbReference>
<dbReference type="eggNOG" id="COG0673">
    <property type="taxonomic scope" value="Bacteria"/>
</dbReference>
<dbReference type="Proteomes" id="UP000019277">
    <property type="component" value="Unassembled WGS sequence"/>
</dbReference>
<dbReference type="SUPFAM" id="SSF55347">
    <property type="entry name" value="Glyceraldehyde-3-phosphate dehydrogenase-like, C-terminal domain"/>
    <property type="match status" value="1"/>
</dbReference>
<dbReference type="OrthoDB" id="4327503at2"/>
<accession>W7IXJ9</accession>
<dbReference type="PATRIC" id="fig|909613.9.peg.3157"/>
<proteinExistence type="predicted"/>
<keyword evidence="2" id="KW-1185">Reference proteome</keyword>
<dbReference type="STRING" id="909613.UO65_3155"/>
<evidence type="ECO:0008006" key="3">
    <source>
        <dbReference type="Google" id="ProtNLM"/>
    </source>
</evidence>